<dbReference type="Proteomes" id="UP000552644">
    <property type="component" value="Unassembled WGS sequence"/>
</dbReference>
<gene>
    <name evidence="9" type="ORF">FHS44_001154</name>
</gene>
<dbReference type="AlphaFoldDB" id="A0A7W7VKX6"/>
<feature type="transmembrane region" description="Helical" evidence="7">
    <location>
        <begin position="123"/>
        <end position="142"/>
    </location>
</feature>
<evidence type="ECO:0000256" key="5">
    <source>
        <dbReference type="ARBA" id="ARBA00023136"/>
    </source>
</evidence>
<organism evidence="9 10">
    <name type="scientific">Streptosporangium saharense</name>
    <dbReference type="NCBI Taxonomy" id="1706840"/>
    <lineage>
        <taxon>Bacteria</taxon>
        <taxon>Bacillati</taxon>
        <taxon>Actinomycetota</taxon>
        <taxon>Actinomycetes</taxon>
        <taxon>Streptosporangiales</taxon>
        <taxon>Streptosporangiaceae</taxon>
        <taxon>Streptosporangium</taxon>
    </lineage>
</organism>
<feature type="region of interest" description="Disordered" evidence="6">
    <location>
        <begin position="1"/>
        <end position="27"/>
    </location>
</feature>
<dbReference type="PANTHER" id="PTHR33885:SF3">
    <property type="entry name" value="PHAGE SHOCK PROTEIN C"/>
    <property type="match status" value="1"/>
</dbReference>
<comment type="subcellular location">
    <subcellularLocation>
        <location evidence="1">Cell membrane</location>
        <topology evidence="1">Single-pass membrane protein</topology>
    </subcellularLocation>
</comment>
<reference evidence="9 10" key="1">
    <citation type="submission" date="2020-08" db="EMBL/GenBank/DDBJ databases">
        <title>Genomic Encyclopedia of Type Strains, Phase III (KMG-III): the genomes of soil and plant-associated and newly described type strains.</title>
        <authorList>
            <person name="Whitman W."/>
        </authorList>
    </citation>
    <scope>NUCLEOTIDE SEQUENCE [LARGE SCALE GENOMIC DNA]</scope>
    <source>
        <strain evidence="9 10">CECT 8840</strain>
    </source>
</reference>
<dbReference type="InterPro" id="IPR007168">
    <property type="entry name" value="Phageshock_PspC_N"/>
</dbReference>
<feature type="transmembrane region" description="Helical" evidence="7">
    <location>
        <begin position="360"/>
        <end position="380"/>
    </location>
</feature>
<feature type="compositionally biased region" description="Low complexity" evidence="6">
    <location>
        <begin position="220"/>
        <end position="229"/>
    </location>
</feature>
<dbReference type="InterPro" id="IPR052027">
    <property type="entry name" value="PspC"/>
</dbReference>
<feature type="compositionally biased region" description="Pro residues" evidence="6">
    <location>
        <begin position="12"/>
        <end position="24"/>
    </location>
</feature>
<dbReference type="Pfam" id="PF04024">
    <property type="entry name" value="PspC"/>
    <property type="match status" value="1"/>
</dbReference>
<feature type="transmembrane region" description="Helical" evidence="7">
    <location>
        <begin position="386"/>
        <end position="408"/>
    </location>
</feature>
<feature type="region of interest" description="Disordered" evidence="6">
    <location>
        <begin position="163"/>
        <end position="355"/>
    </location>
</feature>
<dbReference type="PANTHER" id="PTHR33885">
    <property type="entry name" value="PHAGE SHOCK PROTEIN C"/>
    <property type="match status" value="1"/>
</dbReference>
<evidence type="ECO:0000313" key="9">
    <source>
        <dbReference type="EMBL" id="MBB4914082.1"/>
    </source>
</evidence>
<evidence type="ECO:0000256" key="6">
    <source>
        <dbReference type="SAM" id="MobiDB-lite"/>
    </source>
</evidence>
<name>A0A7W7VKX6_9ACTN</name>
<keyword evidence="4 7" id="KW-1133">Transmembrane helix</keyword>
<keyword evidence="3 7" id="KW-0812">Transmembrane</keyword>
<feature type="compositionally biased region" description="Pro residues" evidence="6">
    <location>
        <begin position="167"/>
        <end position="182"/>
    </location>
</feature>
<evidence type="ECO:0000256" key="4">
    <source>
        <dbReference type="ARBA" id="ARBA00022989"/>
    </source>
</evidence>
<dbReference type="RefSeq" id="WP_184712778.1">
    <property type="nucleotide sequence ID" value="NZ_JACHJP010000001.1"/>
</dbReference>
<dbReference type="EMBL" id="JACHJP010000001">
    <property type="protein sequence ID" value="MBB4914082.1"/>
    <property type="molecule type" value="Genomic_DNA"/>
</dbReference>
<evidence type="ECO:0000259" key="8">
    <source>
        <dbReference type="Pfam" id="PF04024"/>
    </source>
</evidence>
<keyword evidence="5 7" id="KW-0472">Membrane</keyword>
<protein>
    <submittedName>
        <fullName evidence="9">Phage shock protein PspC (Stress-responsive transcriptional regulator)</fullName>
    </submittedName>
</protein>
<evidence type="ECO:0000256" key="1">
    <source>
        <dbReference type="ARBA" id="ARBA00004162"/>
    </source>
</evidence>
<feature type="compositionally biased region" description="Polar residues" evidence="6">
    <location>
        <begin position="283"/>
        <end position="298"/>
    </location>
</feature>
<keyword evidence="10" id="KW-1185">Reference proteome</keyword>
<feature type="domain" description="Phage shock protein PspC N-terminal" evidence="8">
    <location>
        <begin position="28"/>
        <end position="82"/>
    </location>
</feature>
<evidence type="ECO:0000313" key="10">
    <source>
        <dbReference type="Proteomes" id="UP000552644"/>
    </source>
</evidence>
<keyword evidence="2" id="KW-1003">Cell membrane</keyword>
<dbReference type="GO" id="GO:0005886">
    <property type="term" value="C:plasma membrane"/>
    <property type="evidence" value="ECO:0007669"/>
    <property type="project" value="UniProtKB-SubCell"/>
</dbReference>
<feature type="transmembrane region" description="Helical" evidence="7">
    <location>
        <begin position="53"/>
        <end position="79"/>
    </location>
</feature>
<evidence type="ECO:0000256" key="2">
    <source>
        <dbReference type="ARBA" id="ARBA00022475"/>
    </source>
</evidence>
<feature type="compositionally biased region" description="Pro residues" evidence="6">
    <location>
        <begin position="230"/>
        <end position="241"/>
    </location>
</feature>
<feature type="compositionally biased region" description="Polar residues" evidence="6">
    <location>
        <begin position="1"/>
        <end position="11"/>
    </location>
</feature>
<feature type="transmembrane region" description="Helical" evidence="7">
    <location>
        <begin position="100"/>
        <end position="117"/>
    </location>
</feature>
<proteinExistence type="predicted"/>
<sequence>MNDTGNAQEQASPPPDSPPPPPQQPRALGRAEEGRMLTGVCAGLGRYTGVDPVLFRVGFAVLVLGSGIGVMLYIAAFLLMRETNGGPGYMEQWTRRDFDGETVLALLTGVFAIGLIINLSSDGIGTGTVVVGTLFAIALLTAHSRGVDLLAVARSLPERLRVRRTFRPPPPPPFPPFPPGAPYDPAREPYDPTGGPYGQPRETVPHASEAQPHHSYQERPAAPEASAAPAAPPAPEAPAPAQPYTHSVPDETPSAAQPYAQGPMRDETRIQEPTIPVRDETTVGASSTPYDPSQTAQAASRPPYTATRMPFDSSGEPFSPYGPYRPLDPSRRQQPYSPYDLPGSSLPPQKTARPRRPRTFVGLITVFLALIVGGIIVAVQSPSGSVNMTAVGGAMLITIGAGLLVAAWYGRGTALVAMGTIIALALVAGSTLTGMPRKFGTYHWEPTSLADASRTYAVGIGEGTLDLSELPLTPGSRTVFDASISVGQLEVILPPTARAEIDAYTKIGDVKIDHLVEGGADVHHKKILEPEVQPKGDAPTIVLNIKAGIGDVEVRRAA</sequence>
<accession>A0A7W7VKX6</accession>
<evidence type="ECO:0000256" key="3">
    <source>
        <dbReference type="ARBA" id="ARBA00022692"/>
    </source>
</evidence>
<feature type="transmembrane region" description="Helical" evidence="7">
    <location>
        <begin position="415"/>
        <end position="435"/>
    </location>
</feature>
<evidence type="ECO:0000256" key="7">
    <source>
        <dbReference type="SAM" id="Phobius"/>
    </source>
</evidence>
<comment type="caution">
    <text evidence="9">The sequence shown here is derived from an EMBL/GenBank/DDBJ whole genome shotgun (WGS) entry which is preliminary data.</text>
</comment>